<gene>
    <name evidence="1" type="ORF">JMJ58_19290</name>
</gene>
<organism evidence="1 2">
    <name type="scientific">Haloterrigena salifodinae</name>
    <dbReference type="NCBI Taxonomy" id="2675099"/>
    <lineage>
        <taxon>Archaea</taxon>
        <taxon>Methanobacteriati</taxon>
        <taxon>Methanobacteriota</taxon>
        <taxon>Stenosarchaea group</taxon>
        <taxon>Halobacteria</taxon>
        <taxon>Halobacteriales</taxon>
        <taxon>Natrialbaceae</taxon>
        <taxon>Haloterrigena</taxon>
    </lineage>
</organism>
<accession>A0A8T8E070</accession>
<proteinExistence type="predicted"/>
<dbReference type="AlphaFoldDB" id="A0A8T8E070"/>
<protein>
    <submittedName>
        <fullName evidence="1">Uncharacterized protein</fullName>
    </submittedName>
</protein>
<reference evidence="1 2" key="1">
    <citation type="submission" date="2021-01" db="EMBL/GenBank/DDBJ databases">
        <title>Genome Sequence and Methylation Pattern of Haloterrigena salifodinae BOL5-1, An Extremely Halophilic Archaeon from a Bolivian Salt Mine.</title>
        <authorList>
            <person name="DasSarma P."/>
            <person name="Anton B.P."/>
            <person name="DasSarma S.L."/>
            <person name="von Ehrenheim H.A.L."/>
            <person name="Martinez F.L."/>
            <person name="Guzman D."/>
            <person name="Roberts R.J."/>
            <person name="DasSarma S."/>
        </authorList>
    </citation>
    <scope>NUCLEOTIDE SEQUENCE [LARGE SCALE GENOMIC DNA]</scope>
    <source>
        <strain evidence="1 2">BOL5-1</strain>
    </source>
</reference>
<dbReference type="GeneID" id="62877316"/>
<dbReference type="EMBL" id="CP069188">
    <property type="protein sequence ID" value="QRV15027.1"/>
    <property type="molecule type" value="Genomic_DNA"/>
</dbReference>
<dbReference type="OrthoDB" id="379095at2157"/>
<evidence type="ECO:0000313" key="2">
    <source>
        <dbReference type="Proteomes" id="UP000637819"/>
    </source>
</evidence>
<keyword evidence="2" id="KW-1185">Reference proteome</keyword>
<dbReference type="KEGG" id="hsal:JMJ58_19290"/>
<dbReference type="RefSeq" id="WP_204747644.1">
    <property type="nucleotide sequence ID" value="NZ_CP069188.1"/>
</dbReference>
<sequence length="103" mass="11403">MTWTLRLLDADGTEVGWATADPHEYEVDSSLPDAEMVDAMLDMMGTETSSSAPHDWVAEDGVVNPRMTEFVAPNETPARDRLEECAVALVREGWVADYELADE</sequence>
<evidence type="ECO:0000313" key="1">
    <source>
        <dbReference type="EMBL" id="QRV15027.1"/>
    </source>
</evidence>
<dbReference type="Proteomes" id="UP000637819">
    <property type="component" value="Chromosome"/>
</dbReference>
<name>A0A8T8E070_9EURY</name>